<comment type="caution">
    <text evidence="8">The sequence shown here is derived from an EMBL/GenBank/DDBJ whole genome shotgun (WGS) entry which is preliminary data.</text>
</comment>
<dbReference type="SUPFAM" id="SSF81301">
    <property type="entry name" value="Nucleotidyltransferase"/>
    <property type="match status" value="1"/>
</dbReference>
<dbReference type="PANTHER" id="PTHR13734:SF5">
    <property type="entry name" value="CCA TRNA NUCLEOTIDYLTRANSFERASE, MITOCHONDRIAL"/>
    <property type="match status" value="1"/>
</dbReference>
<evidence type="ECO:0000313" key="9">
    <source>
        <dbReference type="Proteomes" id="UP000284842"/>
    </source>
</evidence>
<keyword evidence="3" id="KW-0547">Nucleotide-binding</keyword>
<dbReference type="AlphaFoldDB" id="A0A409YB86"/>
<sequence>MIHSLPRVVAPQSLQVQLTDTEKSVCELLDQCTTYLNKEKHISTTCRIAGGWVRDKLLGSESNDIDVALSNIMGLPFAQHLSEYAQTQGITVGTVSKIEQNPDQSKHLETATFKVFGLDIDLVNLRSEEYAEGSRIPTEVSFGTPLQDALRRDITINALFYNIHTRAVEDLTERGLEDLRLGIIRTPLPPLETFRDDPLRILRCIRFASRFGFEMVDELKDAARNPSIQAALISKVARERVGDEVCKMLKGRDPFCSVRLIYELNLYEAIFLVIPDEIKSQVPNYSSCSLRDGLKAVCILHTFLNESKGNLPALHPCLTGSLDLSSKARLQFACLLSPLRHMFYQDKKNKSHQIVESLLRDSLKLGTQDHLLDGVPALHEASKLISDKILGSTQSKDRVDIGLFLRQKCLHNPNTGSLWSTSIFFSLIMDLVPTYDYDGNTFNDEASKIISSYNAFVTHILELNLHNDVDMKPLLNGKEVMAILGVSKSGPWMSTVLGDIIVWQLGHPTGSKTECTEWLRKQDVKVG</sequence>
<evidence type="ECO:0000256" key="1">
    <source>
        <dbReference type="ARBA" id="ARBA00007265"/>
    </source>
</evidence>
<organism evidence="8 9">
    <name type="scientific">Panaeolus cyanescens</name>
    <dbReference type="NCBI Taxonomy" id="181874"/>
    <lineage>
        <taxon>Eukaryota</taxon>
        <taxon>Fungi</taxon>
        <taxon>Dikarya</taxon>
        <taxon>Basidiomycota</taxon>
        <taxon>Agaricomycotina</taxon>
        <taxon>Agaricomycetes</taxon>
        <taxon>Agaricomycetidae</taxon>
        <taxon>Agaricales</taxon>
        <taxon>Agaricineae</taxon>
        <taxon>Galeropsidaceae</taxon>
        <taxon>Panaeolus</taxon>
    </lineage>
</organism>
<reference evidence="8 9" key="1">
    <citation type="journal article" date="2018" name="Evol. Lett.">
        <title>Horizontal gene cluster transfer increased hallucinogenic mushroom diversity.</title>
        <authorList>
            <person name="Reynolds H.T."/>
            <person name="Vijayakumar V."/>
            <person name="Gluck-Thaler E."/>
            <person name="Korotkin H.B."/>
            <person name="Matheny P.B."/>
            <person name="Slot J.C."/>
        </authorList>
    </citation>
    <scope>NUCLEOTIDE SEQUENCE [LARGE SCALE GENOMIC DNA]</scope>
    <source>
        <strain evidence="8 9">2629</strain>
    </source>
</reference>
<dbReference type="SUPFAM" id="SSF81891">
    <property type="entry name" value="Poly A polymerase C-terminal region-like"/>
    <property type="match status" value="1"/>
</dbReference>
<evidence type="ECO:0000313" key="8">
    <source>
        <dbReference type="EMBL" id="PPR00260.1"/>
    </source>
</evidence>
<name>A0A409YB86_9AGAR</name>
<dbReference type="GO" id="GO:0052929">
    <property type="term" value="F:ATP:3'-cytidine-cytidine-tRNA adenylyltransferase activity"/>
    <property type="evidence" value="ECO:0007669"/>
    <property type="project" value="TreeGrafter"/>
</dbReference>
<dbReference type="InterPro" id="IPR032828">
    <property type="entry name" value="PolyA_RNA-bd"/>
</dbReference>
<accession>A0A409YB86</accession>
<feature type="domain" description="tRNA nucleotidyltransferase/poly(A) polymerase RNA and SrmB- binding" evidence="7">
    <location>
        <begin position="229"/>
        <end position="271"/>
    </location>
</feature>
<dbReference type="Gene3D" id="1.10.3090.10">
    <property type="entry name" value="cca-adding enzyme, domain 2"/>
    <property type="match status" value="1"/>
</dbReference>
<dbReference type="Pfam" id="PF12627">
    <property type="entry name" value="PolyA_pol_RNAbd"/>
    <property type="match status" value="1"/>
</dbReference>
<keyword evidence="4 5" id="KW-0694">RNA-binding</keyword>
<dbReference type="GO" id="GO:0003723">
    <property type="term" value="F:RNA binding"/>
    <property type="evidence" value="ECO:0007669"/>
    <property type="project" value="UniProtKB-KW"/>
</dbReference>
<dbReference type="GO" id="GO:0052927">
    <property type="term" value="F:CC tRNA cytidylyltransferase activity"/>
    <property type="evidence" value="ECO:0007669"/>
    <property type="project" value="TreeGrafter"/>
</dbReference>
<keyword evidence="2 5" id="KW-0808">Transferase</keyword>
<evidence type="ECO:0000256" key="3">
    <source>
        <dbReference type="ARBA" id="ARBA00022741"/>
    </source>
</evidence>
<dbReference type="FunFam" id="3.30.460.10:FF:000019">
    <property type="entry name" value="tRNA nucleotidyltransferase cca2"/>
    <property type="match status" value="1"/>
</dbReference>
<dbReference type="GO" id="GO:0005739">
    <property type="term" value="C:mitochondrion"/>
    <property type="evidence" value="ECO:0007669"/>
    <property type="project" value="UniProtKB-ARBA"/>
</dbReference>
<keyword evidence="9" id="KW-1185">Reference proteome</keyword>
<comment type="similarity">
    <text evidence="1 5">Belongs to the tRNA nucleotidyltransferase/poly(A) polymerase family.</text>
</comment>
<dbReference type="OrthoDB" id="445712at2759"/>
<dbReference type="Gene3D" id="3.30.460.10">
    <property type="entry name" value="Beta Polymerase, domain 2"/>
    <property type="match status" value="1"/>
</dbReference>
<dbReference type="InterPro" id="IPR043519">
    <property type="entry name" value="NT_sf"/>
</dbReference>
<dbReference type="GO" id="GO:0001680">
    <property type="term" value="P:tRNA 3'-terminal CCA addition"/>
    <property type="evidence" value="ECO:0007669"/>
    <property type="project" value="UniProtKB-ARBA"/>
</dbReference>
<evidence type="ECO:0000256" key="2">
    <source>
        <dbReference type="ARBA" id="ARBA00022679"/>
    </source>
</evidence>
<dbReference type="InterPro" id="IPR002646">
    <property type="entry name" value="PolA_pol_head_dom"/>
</dbReference>
<evidence type="ECO:0000259" key="7">
    <source>
        <dbReference type="Pfam" id="PF12627"/>
    </source>
</evidence>
<feature type="domain" description="Poly A polymerase head" evidence="6">
    <location>
        <begin position="46"/>
        <end position="185"/>
    </location>
</feature>
<evidence type="ECO:0008006" key="10">
    <source>
        <dbReference type="Google" id="ProtNLM"/>
    </source>
</evidence>
<evidence type="ECO:0000259" key="6">
    <source>
        <dbReference type="Pfam" id="PF01743"/>
    </source>
</evidence>
<evidence type="ECO:0000256" key="4">
    <source>
        <dbReference type="ARBA" id="ARBA00022884"/>
    </source>
</evidence>
<dbReference type="Proteomes" id="UP000284842">
    <property type="component" value="Unassembled WGS sequence"/>
</dbReference>
<evidence type="ECO:0000256" key="5">
    <source>
        <dbReference type="RuleBase" id="RU003953"/>
    </source>
</evidence>
<dbReference type="GO" id="GO:0000166">
    <property type="term" value="F:nucleotide binding"/>
    <property type="evidence" value="ECO:0007669"/>
    <property type="project" value="UniProtKB-KW"/>
</dbReference>
<proteinExistence type="inferred from homology"/>
<dbReference type="Pfam" id="PF01743">
    <property type="entry name" value="PolyA_pol"/>
    <property type="match status" value="1"/>
</dbReference>
<gene>
    <name evidence="8" type="ORF">CVT24_005008</name>
</gene>
<dbReference type="CDD" id="cd05398">
    <property type="entry name" value="NT_ClassII-CCAase"/>
    <property type="match status" value="1"/>
</dbReference>
<protein>
    <recommendedName>
        <fullName evidence="10">Poly A polymerase head domain-containing protein</fullName>
    </recommendedName>
</protein>
<dbReference type="PANTHER" id="PTHR13734">
    <property type="entry name" value="TRNA-NUCLEOTIDYLTRANSFERASE"/>
    <property type="match status" value="1"/>
</dbReference>
<dbReference type="InParanoid" id="A0A409YB86"/>
<dbReference type="EMBL" id="NHTK01001321">
    <property type="protein sequence ID" value="PPR00260.1"/>
    <property type="molecule type" value="Genomic_DNA"/>
</dbReference>
<dbReference type="STRING" id="181874.A0A409YB86"/>
<dbReference type="FunCoup" id="A0A409YB86">
    <property type="interactions" value="557"/>
</dbReference>